<proteinExistence type="predicted"/>
<name>A0AAJ0B6K2_9PEZI</name>
<dbReference type="Proteomes" id="UP001239445">
    <property type="component" value="Unassembled WGS sequence"/>
</dbReference>
<evidence type="ECO:0000313" key="4">
    <source>
        <dbReference type="Proteomes" id="UP001239445"/>
    </source>
</evidence>
<organism evidence="3 4">
    <name type="scientific">Echria macrotheca</name>
    <dbReference type="NCBI Taxonomy" id="438768"/>
    <lineage>
        <taxon>Eukaryota</taxon>
        <taxon>Fungi</taxon>
        <taxon>Dikarya</taxon>
        <taxon>Ascomycota</taxon>
        <taxon>Pezizomycotina</taxon>
        <taxon>Sordariomycetes</taxon>
        <taxon>Sordariomycetidae</taxon>
        <taxon>Sordariales</taxon>
        <taxon>Schizotheciaceae</taxon>
        <taxon>Echria</taxon>
    </lineage>
</organism>
<evidence type="ECO:0000313" key="3">
    <source>
        <dbReference type="EMBL" id="KAK1751684.1"/>
    </source>
</evidence>
<reference evidence="3" key="1">
    <citation type="submission" date="2023-06" db="EMBL/GenBank/DDBJ databases">
        <title>Genome-scale phylogeny and comparative genomics of the fungal order Sordariales.</title>
        <authorList>
            <consortium name="Lawrence Berkeley National Laboratory"/>
            <person name="Hensen N."/>
            <person name="Bonometti L."/>
            <person name="Westerberg I."/>
            <person name="Brannstrom I.O."/>
            <person name="Guillou S."/>
            <person name="Cros-Aarteil S."/>
            <person name="Calhoun S."/>
            <person name="Haridas S."/>
            <person name="Kuo A."/>
            <person name="Mondo S."/>
            <person name="Pangilinan J."/>
            <person name="Riley R."/>
            <person name="Labutti K."/>
            <person name="Andreopoulos B."/>
            <person name="Lipzen A."/>
            <person name="Chen C."/>
            <person name="Yanf M."/>
            <person name="Daum C."/>
            <person name="Ng V."/>
            <person name="Clum A."/>
            <person name="Steindorff A."/>
            <person name="Ohm R."/>
            <person name="Martin F."/>
            <person name="Silar P."/>
            <person name="Natvig D."/>
            <person name="Lalanne C."/>
            <person name="Gautier V."/>
            <person name="Ament-Velasquez S.L."/>
            <person name="Kruys A."/>
            <person name="Hutchinson M.I."/>
            <person name="Powell A.J."/>
            <person name="Barry K."/>
            <person name="Miller A.N."/>
            <person name="Grigoriev I.V."/>
            <person name="Debuchy R."/>
            <person name="Gladieux P."/>
            <person name="Thoren M.H."/>
            <person name="Johannesson H."/>
        </authorList>
    </citation>
    <scope>NUCLEOTIDE SEQUENCE</scope>
    <source>
        <strain evidence="3">PSN4</strain>
    </source>
</reference>
<evidence type="ECO:0000256" key="1">
    <source>
        <dbReference type="SAM" id="MobiDB-lite"/>
    </source>
</evidence>
<feature type="signal peptide" evidence="2">
    <location>
        <begin position="1"/>
        <end position="32"/>
    </location>
</feature>
<keyword evidence="4" id="KW-1185">Reference proteome</keyword>
<keyword evidence="2" id="KW-0732">Signal</keyword>
<protein>
    <submittedName>
        <fullName evidence="3">Uncharacterized protein</fullName>
    </submittedName>
</protein>
<feature type="region of interest" description="Disordered" evidence="1">
    <location>
        <begin position="36"/>
        <end position="62"/>
    </location>
</feature>
<evidence type="ECO:0000256" key="2">
    <source>
        <dbReference type="SAM" id="SignalP"/>
    </source>
</evidence>
<gene>
    <name evidence="3" type="ORF">QBC47DRAFT_433671</name>
</gene>
<dbReference type="AlphaFoldDB" id="A0AAJ0B6K2"/>
<feature type="compositionally biased region" description="Low complexity" evidence="1">
    <location>
        <begin position="41"/>
        <end position="62"/>
    </location>
</feature>
<accession>A0AAJ0B6K2</accession>
<dbReference type="EMBL" id="MU839841">
    <property type="protein sequence ID" value="KAK1751684.1"/>
    <property type="molecule type" value="Genomic_DNA"/>
</dbReference>
<comment type="caution">
    <text evidence="3">The sequence shown here is derived from an EMBL/GenBank/DDBJ whole genome shotgun (WGS) entry which is preliminary data.</text>
</comment>
<feature type="chain" id="PRO_5042619947" evidence="2">
    <location>
        <begin position="33"/>
        <end position="279"/>
    </location>
</feature>
<sequence>MASSFLLVALRARTLALLVFAITFIFSSPATAQFDPVTEESTTTTTTDSVTTTASTSTSSTSATTTALTQVVQVFFIDERSYEGLPYTMLHRDSGSVLGIASNLTTFVITTTRADQRPPPAHTRTDNVTTGIPTLASTRKLGKGNSTTGAPSTITQGPATFMFTGTRFGPDHTLVNRCSLNGTASAICNLTHVGSAWYTKETAWNGTFSTYSYTWTSGDRFGFAPVTITAGAEMLLAGGVSPTASGSANAASRQSDGGCGSVALVVWVVAMAVGVGVML</sequence>